<accession>A0A934R731</accession>
<keyword evidence="1" id="KW-0472">Membrane</keyword>
<feature type="transmembrane region" description="Helical" evidence="1">
    <location>
        <begin position="196"/>
        <end position="212"/>
    </location>
</feature>
<dbReference type="AlphaFoldDB" id="A0A934R731"/>
<dbReference type="Proteomes" id="UP000658278">
    <property type="component" value="Unassembled WGS sequence"/>
</dbReference>
<feature type="transmembrane region" description="Helical" evidence="1">
    <location>
        <begin position="427"/>
        <end position="448"/>
    </location>
</feature>
<feature type="transmembrane region" description="Helical" evidence="1">
    <location>
        <begin position="218"/>
        <end position="237"/>
    </location>
</feature>
<feature type="transmembrane region" description="Helical" evidence="1">
    <location>
        <begin position="171"/>
        <end position="189"/>
    </location>
</feature>
<evidence type="ECO:0008006" key="4">
    <source>
        <dbReference type="Google" id="ProtNLM"/>
    </source>
</evidence>
<feature type="transmembrane region" description="Helical" evidence="1">
    <location>
        <begin position="78"/>
        <end position="98"/>
    </location>
</feature>
<feature type="transmembrane region" description="Helical" evidence="1">
    <location>
        <begin position="361"/>
        <end position="389"/>
    </location>
</feature>
<keyword evidence="3" id="KW-1185">Reference proteome</keyword>
<keyword evidence="1" id="KW-1133">Transmembrane helix</keyword>
<organism evidence="2 3">
    <name type="scientific">Haloferula rosea</name>
    <dbReference type="NCBI Taxonomy" id="490093"/>
    <lineage>
        <taxon>Bacteria</taxon>
        <taxon>Pseudomonadati</taxon>
        <taxon>Verrucomicrobiota</taxon>
        <taxon>Verrucomicrobiia</taxon>
        <taxon>Verrucomicrobiales</taxon>
        <taxon>Verrucomicrobiaceae</taxon>
        <taxon>Haloferula</taxon>
    </lineage>
</organism>
<feature type="transmembrane region" description="Helical" evidence="1">
    <location>
        <begin position="53"/>
        <end position="71"/>
    </location>
</feature>
<evidence type="ECO:0000313" key="3">
    <source>
        <dbReference type="Proteomes" id="UP000658278"/>
    </source>
</evidence>
<sequence>MFLCDQEDPVHVPQAPEARWIERLLWVFTLSFALDYRAATAREGAGGAGLDQLAFLALMAFSTMGILFLGWRRITTRPGFWLIAGWGAFLGFMLVNAFAQGVAPGRSLRILFPLGLCFAGLVNAHIAGCVGIRPSRIVAPILVAACINVVWRITQGFLFKGVTLDTARVEVQSSANNWLAAFIGCALVLRRKFHITLLIAGGVLFGGILITVTRSLLFPVMASALATTLCFVLGIRWGIYQVKETARRYAPAFGIATAAILAIGSVAVIYPRLLDRWNERLFHHASDRNLKGDISWLTREAEASAIIEILNKEPAHYLFGKGIGASYYWDPDYLPELHMVYPVDAELGGEVWFAGHSTWTYALFSGGAIGVVAHLLFIGGVMGFSLRAARSSASDPGPDQWLAFLPFVAACCLLSETATSNPFDERLAALIFGLMAGLPQSFIVRASWIHSSSSRHS</sequence>
<feature type="transmembrane region" description="Helical" evidence="1">
    <location>
        <begin position="110"/>
        <end position="130"/>
    </location>
</feature>
<keyword evidence="1" id="KW-0812">Transmembrane</keyword>
<evidence type="ECO:0000313" key="2">
    <source>
        <dbReference type="EMBL" id="MBK1825427.1"/>
    </source>
</evidence>
<dbReference type="EMBL" id="JAENII010000001">
    <property type="protein sequence ID" value="MBK1825427.1"/>
    <property type="molecule type" value="Genomic_DNA"/>
</dbReference>
<evidence type="ECO:0000256" key="1">
    <source>
        <dbReference type="SAM" id="Phobius"/>
    </source>
</evidence>
<feature type="transmembrane region" description="Helical" evidence="1">
    <location>
        <begin position="137"/>
        <end position="159"/>
    </location>
</feature>
<proteinExistence type="predicted"/>
<reference evidence="2" key="1">
    <citation type="submission" date="2021-01" db="EMBL/GenBank/DDBJ databases">
        <title>Modified the classification status of verrucomicrobia.</title>
        <authorList>
            <person name="Feng X."/>
        </authorList>
    </citation>
    <scope>NUCLEOTIDE SEQUENCE</scope>
    <source>
        <strain evidence="2">KCTC 22201</strain>
    </source>
</reference>
<gene>
    <name evidence="2" type="ORF">JIN81_00220</name>
</gene>
<comment type="caution">
    <text evidence="2">The sequence shown here is derived from an EMBL/GenBank/DDBJ whole genome shotgun (WGS) entry which is preliminary data.</text>
</comment>
<protein>
    <recommendedName>
        <fullName evidence="4">O-antigen ligase domain-containing protein</fullName>
    </recommendedName>
</protein>
<dbReference type="RefSeq" id="WP_200275013.1">
    <property type="nucleotide sequence ID" value="NZ_JAENII010000001.1"/>
</dbReference>
<feature type="transmembrane region" description="Helical" evidence="1">
    <location>
        <begin position="249"/>
        <end position="270"/>
    </location>
</feature>
<name>A0A934R731_9BACT</name>